<dbReference type="InterPro" id="IPR050922">
    <property type="entry name" value="LytR/CpsA/Psr_CW_biosynth"/>
</dbReference>
<evidence type="ECO:0000259" key="3">
    <source>
        <dbReference type="Pfam" id="PF03816"/>
    </source>
</evidence>
<sequence length="325" mass="36525">MARRNEKKENSGLKTLVIFLAILVIAFPAAAFGYIYFKLNVMHDSTADESILNETNFQSEKGITNILLAGTDGRPGEKNSRSDAMMILTVDSKNKSLKLTSLNRDTYVNIPGYGEQKLTHAYAYGGANLLVETIENNFEIDIQNYAVVDFYSFMDIVDTLGGVEVDVHENEISEINKFIRNETYKWSGETGPMQLVEHSGVQKLNGYQTLSYARIRKNDSTQERDRRQRQVIEGLMNGVKDLPVTKYPKLLDTILPYVKTNMKPTEIISLAGKILGIGNLSISQIEFPLANYSTSVTLPGKGFIIKFDESSLNILHDFIFKNIIQ</sequence>
<dbReference type="Gene3D" id="3.40.630.190">
    <property type="entry name" value="LCP protein"/>
    <property type="match status" value="1"/>
</dbReference>
<dbReference type="Pfam" id="PF03816">
    <property type="entry name" value="LytR_cpsA_psr"/>
    <property type="match status" value="1"/>
</dbReference>
<dbReference type="AlphaFoldDB" id="A0A921SZE3"/>
<keyword evidence="2" id="KW-0812">Transmembrane</keyword>
<protein>
    <submittedName>
        <fullName evidence="4">LCP family protein</fullName>
    </submittedName>
</protein>
<evidence type="ECO:0000313" key="5">
    <source>
        <dbReference type="Proteomes" id="UP000776700"/>
    </source>
</evidence>
<gene>
    <name evidence="4" type="ORF">K8V90_02230</name>
</gene>
<dbReference type="PANTHER" id="PTHR33392:SF6">
    <property type="entry name" value="POLYISOPRENYL-TEICHOIC ACID--PEPTIDOGLYCAN TEICHOIC ACID TRANSFERASE TAGU"/>
    <property type="match status" value="1"/>
</dbReference>
<dbReference type="Proteomes" id="UP000776700">
    <property type="component" value="Unassembled WGS sequence"/>
</dbReference>
<feature type="domain" description="Cell envelope-related transcriptional attenuator" evidence="3">
    <location>
        <begin position="81"/>
        <end position="240"/>
    </location>
</feature>
<reference evidence="4" key="1">
    <citation type="journal article" date="2021" name="PeerJ">
        <title>Extensive microbial diversity within the chicken gut microbiome revealed by metagenomics and culture.</title>
        <authorList>
            <person name="Gilroy R."/>
            <person name="Ravi A."/>
            <person name="Getino M."/>
            <person name="Pursley I."/>
            <person name="Horton D.L."/>
            <person name="Alikhan N.F."/>
            <person name="Baker D."/>
            <person name="Gharbi K."/>
            <person name="Hall N."/>
            <person name="Watson M."/>
            <person name="Adriaenssens E.M."/>
            <person name="Foster-Nyarko E."/>
            <person name="Jarju S."/>
            <person name="Secka A."/>
            <person name="Antonio M."/>
            <person name="Oren A."/>
            <person name="Chaudhuri R.R."/>
            <person name="La Ragione R."/>
            <person name="Hildebrand F."/>
            <person name="Pallen M.J."/>
        </authorList>
    </citation>
    <scope>NUCLEOTIDE SEQUENCE</scope>
    <source>
        <strain evidence="4">1277</strain>
    </source>
</reference>
<reference evidence="4" key="2">
    <citation type="submission" date="2021-09" db="EMBL/GenBank/DDBJ databases">
        <authorList>
            <person name="Gilroy R."/>
        </authorList>
    </citation>
    <scope>NUCLEOTIDE SEQUENCE</scope>
    <source>
        <strain evidence="4">1277</strain>
    </source>
</reference>
<dbReference type="NCBIfam" id="TIGR00350">
    <property type="entry name" value="lytR_cpsA_psr"/>
    <property type="match status" value="1"/>
</dbReference>
<accession>A0A921SZE3</accession>
<keyword evidence="2" id="KW-0472">Membrane</keyword>
<dbReference type="PANTHER" id="PTHR33392">
    <property type="entry name" value="POLYISOPRENYL-TEICHOIC ACID--PEPTIDOGLYCAN TEICHOIC ACID TRANSFERASE TAGU"/>
    <property type="match status" value="1"/>
</dbReference>
<keyword evidence="2" id="KW-1133">Transmembrane helix</keyword>
<evidence type="ECO:0000256" key="1">
    <source>
        <dbReference type="ARBA" id="ARBA00006068"/>
    </source>
</evidence>
<dbReference type="InterPro" id="IPR004474">
    <property type="entry name" value="LytR_CpsA_psr"/>
</dbReference>
<evidence type="ECO:0000256" key="2">
    <source>
        <dbReference type="SAM" id="Phobius"/>
    </source>
</evidence>
<evidence type="ECO:0000313" key="4">
    <source>
        <dbReference type="EMBL" id="HJG95905.1"/>
    </source>
</evidence>
<name>A0A921SZE3_9FIRM</name>
<feature type="transmembrane region" description="Helical" evidence="2">
    <location>
        <begin position="12"/>
        <end position="37"/>
    </location>
</feature>
<comment type="similarity">
    <text evidence="1">Belongs to the LytR/CpsA/Psr (LCP) family.</text>
</comment>
<proteinExistence type="inferred from homology"/>
<comment type="caution">
    <text evidence="4">The sequence shown here is derived from an EMBL/GenBank/DDBJ whole genome shotgun (WGS) entry which is preliminary data.</text>
</comment>
<organism evidence="4 5">
    <name type="scientific">Romboutsia timonensis</name>
    <dbReference type="NCBI Taxonomy" id="1776391"/>
    <lineage>
        <taxon>Bacteria</taxon>
        <taxon>Bacillati</taxon>
        <taxon>Bacillota</taxon>
        <taxon>Clostridia</taxon>
        <taxon>Peptostreptococcales</taxon>
        <taxon>Peptostreptococcaceae</taxon>
        <taxon>Romboutsia</taxon>
    </lineage>
</organism>
<dbReference type="EMBL" id="DYUB01000074">
    <property type="protein sequence ID" value="HJG95905.1"/>
    <property type="molecule type" value="Genomic_DNA"/>
</dbReference>